<feature type="domain" description="HAMP" evidence="9">
    <location>
        <begin position="211"/>
        <end position="264"/>
    </location>
</feature>
<dbReference type="Gene3D" id="6.10.340.10">
    <property type="match status" value="1"/>
</dbReference>
<dbReference type="CDD" id="cd19410">
    <property type="entry name" value="HK9-like_sensor"/>
    <property type="match status" value="1"/>
</dbReference>
<dbReference type="Pfam" id="PF00015">
    <property type="entry name" value="MCPsignal"/>
    <property type="match status" value="1"/>
</dbReference>
<dbReference type="Pfam" id="PF05227">
    <property type="entry name" value="CHASE3"/>
    <property type="match status" value="1"/>
</dbReference>
<keyword evidence="6" id="KW-0812">Transmembrane</keyword>
<evidence type="ECO:0000313" key="10">
    <source>
        <dbReference type="EMBL" id="MFD2261971.1"/>
    </source>
</evidence>
<reference evidence="11" key="1">
    <citation type="journal article" date="2019" name="Int. J. Syst. Evol. Microbiol.">
        <title>The Global Catalogue of Microorganisms (GCM) 10K type strain sequencing project: providing services to taxonomists for standard genome sequencing and annotation.</title>
        <authorList>
            <consortium name="The Broad Institute Genomics Platform"/>
            <consortium name="The Broad Institute Genome Sequencing Center for Infectious Disease"/>
            <person name="Wu L."/>
            <person name="Ma J."/>
        </authorList>
    </citation>
    <scope>NUCLEOTIDE SEQUENCE [LARGE SCALE GENOMIC DNA]</scope>
    <source>
        <strain evidence="11">CGMCC 1.19062</strain>
    </source>
</reference>
<keyword evidence="3 5" id="KW-0807">Transducer</keyword>
<dbReference type="RefSeq" id="WP_379874882.1">
    <property type="nucleotide sequence ID" value="NZ_JBHUIP010000003.1"/>
</dbReference>
<keyword evidence="2" id="KW-0997">Cell inner membrane</keyword>
<dbReference type="InterPro" id="IPR004090">
    <property type="entry name" value="Chemotax_Me-accpt_rcpt"/>
</dbReference>
<keyword evidence="6" id="KW-0472">Membrane</keyword>
<dbReference type="PANTHER" id="PTHR32089:SF112">
    <property type="entry name" value="LYSOZYME-LIKE PROTEIN-RELATED"/>
    <property type="match status" value="1"/>
</dbReference>
<feature type="transmembrane region" description="Helical" evidence="6">
    <location>
        <begin position="189"/>
        <end position="210"/>
    </location>
</feature>
<dbReference type="InterPro" id="IPR000727">
    <property type="entry name" value="T_SNARE_dom"/>
</dbReference>
<dbReference type="Pfam" id="PF00672">
    <property type="entry name" value="HAMP"/>
    <property type="match status" value="1"/>
</dbReference>
<dbReference type="InterPro" id="IPR003660">
    <property type="entry name" value="HAMP_dom"/>
</dbReference>
<dbReference type="Proteomes" id="UP001597295">
    <property type="component" value="Unassembled WGS sequence"/>
</dbReference>
<gene>
    <name evidence="10" type="ORF">ACFSM5_03665</name>
</gene>
<dbReference type="InterPro" id="IPR007891">
    <property type="entry name" value="CHASE3"/>
</dbReference>
<evidence type="ECO:0000256" key="5">
    <source>
        <dbReference type="PROSITE-ProRule" id="PRU00284"/>
    </source>
</evidence>
<comment type="subcellular location">
    <subcellularLocation>
        <location evidence="1">Cell inner membrane</location>
        <topology evidence="1">Multi-pass membrane protein</topology>
    </subcellularLocation>
</comment>
<dbReference type="InterPro" id="IPR004089">
    <property type="entry name" value="MCPsignal_dom"/>
</dbReference>
<dbReference type="PROSITE" id="PS50885">
    <property type="entry name" value="HAMP"/>
    <property type="match status" value="1"/>
</dbReference>
<dbReference type="PROSITE" id="PS50192">
    <property type="entry name" value="T_SNARE"/>
    <property type="match status" value="1"/>
</dbReference>
<proteinExistence type="inferred from homology"/>
<keyword evidence="2" id="KW-1003">Cell membrane</keyword>
<sequence>MSLRNLSISKKIALTFLALILVTGTASSVMIGQLSAIDAIRTRTDQSHRTLDAVNLLGASMIDQEDGLRGYLISMNDSFLAPYKEGEKVMALHWDAAKKLTDGNAQQQKRLDDIMTHMNGWRTEVAAKAIKLAGNLATLGEAQDIEAREVGRKFIDPIRTLIAEIRSEEQAQLQARSDELDGAFAKATIAGFIGMGLMVVLSAALGFLLVRAIASPVRGMTSAMTKLADGDASVDVPGVGRKDEIGEMAGAVQVFKDNLVHAKVLEQERLQGEETRAARAQKIDALIRRFDTETSTALEAVASAEQSMQSTADDLGRIAEDVTQQSNSVGRISEQASANVQTVAAAAEELSSSVHEIGRQVSASARIAQRAVTEADSTNATVQELSALAARIGEIIGLINNIAAQTNLLALNATIEAARAGEAGKGFAVVANEVKNLAGQTAKATEEITGQVSAVQGATERTLGAIQGIASTIGEINSIAAAIAAAVEEQGASTAEIARNTQEAASGTSMVADSVGAMRGAASATGEAAGRVMQSTQGLALQSAALEQSISAFLSEVRSA</sequence>
<evidence type="ECO:0000256" key="6">
    <source>
        <dbReference type="SAM" id="Phobius"/>
    </source>
</evidence>
<name>A0ABW5DN95_9PROT</name>
<evidence type="ECO:0000256" key="1">
    <source>
        <dbReference type="ARBA" id="ARBA00004429"/>
    </source>
</evidence>
<evidence type="ECO:0000259" key="7">
    <source>
        <dbReference type="PROSITE" id="PS50111"/>
    </source>
</evidence>
<feature type="domain" description="Methyl-accepting transducer" evidence="7">
    <location>
        <begin position="311"/>
        <end position="540"/>
    </location>
</feature>
<comment type="similarity">
    <text evidence="4">Belongs to the methyl-accepting chemotaxis (MCP) protein family.</text>
</comment>
<dbReference type="SUPFAM" id="SSF58104">
    <property type="entry name" value="Methyl-accepting chemotaxis protein (MCP) signaling domain"/>
    <property type="match status" value="1"/>
</dbReference>
<keyword evidence="11" id="KW-1185">Reference proteome</keyword>
<organism evidence="10 11">
    <name type="scientific">Lacibacterium aquatile</name>
    <dbReference type="NCBI Taxonomy" id="1168082"/>
    <lineage>
        <taxon>Bacteria</taxon>
        <taxon>Pseudomonadati</taxon>
        <taxon>Pseudomonadota</taxon>
        <taxon>Alphaproteobacteria</taxon>
        <taxon>Rhodospirillales</taxon>
        <taxon>Rhodospirillaceae</taxon>
    </lineage>
</organism>
<dbReference type="PANTHER" id="PTHR32089">
    <property type="entry name" value="METHYL-ACCEPTING CHEMOTAXIS PROTEIN MCPB"/>
    <property type="match status" value="1"/>
</dbReference>
<keyword evidence="6" id="KW-1133">Transmembrane helix</keyword>
<protein>
    <submittedName>
        <fullName evidence="10">Methyl-accepting chemotaxis protein</fullName>
    </submittedName>
</protein>
<dbReference type="PROSITE" id="PS50111">
    <property type="entry name" value="CHEMOTAXIS_TRANSDUC_2"/>
    <property type="match status" value="1"/>
</dbReference>
<evidence type="ECO:0000259" key="8">
    <source>
        <dbReference type="PROSITE" id="PS50192"/>
    </source>
</evidence>
<feature type="domain" description="T-SNARE coiled-coil homology" evidence="8">
    <location>
        <begin position="456"/>
        <end position="518"/>
    </location>
</feature>
<dbReference type="SMART" id="SM00283">
    <property type="entry name" value="MA"/>
    <property type="match status" value="1"/>
</dbReference>
<comment type="caution">
    <text evidence="10">The sequence shown here is derived from an EMBL/GenBank/DDBJ whole genome shotgun (WGS) entry which is preliminary data.</text>
</comment>
<accession>A0ABW5DN95</accession>
<dbReference type="Gene3D" id="1.10.287.950">
    <property type="entry name" value="Methyl-accepting chemotaxis protein"/>
    <property type="match status" value="1"/>
</dbReference>
<dbReference type="SMART" id="SM00304">
    <property type="entry name" value="HAMP"/>
    <property type="match status" value="1"/>
</dbReference>
<evidence type="ECO:0000256" key="3">
    <source>
        <dbReference type="ARBA" id="ARBA00023224"/>
    </source>
</evidence>
<dbReference type="EMBL" id="JBHUIP010000003">
    <property type="protein sequence ID" value="MFD2261971.1"/>
    <property type="molecule type" value="Genomic_DNA"/>
</dbReference>
<evidence type="ECO:0000259" key="9">
    <source>
        <dbReference type="PROSITE" id="PS50885"/>
    </source>
</evidence>
<evidence type="ECO:0000256" key="4">
    <source>
        <dbReference type="ARBA" id="ARBA00029447"/>
    </source>
</evidence>
<evidence type="ECO:0000256" key="2">
    <source>
        <dbReference type="ARBA" id="ARBA00022519"/>
    </source>
</evidence>
<evidence type="ECO:0000313" key="11">
    <source>
        <dbReference type="Proteomes" id="UP001597295"/>
    </source>
</evidence>
<dbReference type="PRINTS" id="PR00260">
    <property type="entry name" value="CHEMTRNSDUCR"/>
</dbReference>
<dbReference type="CDD" id="cd06225">
    <property type="entry name" value="HAMP"/>
    <property type="match status" value="1"/>
</dbReference>